<dbReference type="NCBIfam" id="TIGR00527">
    <property type="entry name" value="gcvH"/>
    <property type="match status" value="1"/>
</dbReference>
<evidence type="ECO:0000313" key="7">
    <source>
        <dbReference type="Proteomes" id="UP000187486"/>
    </source>
</evidence>
<dbReference type="GO" id="GO:0005960">
    <property type="term" value="C:glycine cleavage complex"/>
    <property type="evidence" value="ECO:0007669"/>
    <property type="project" value="InterPro"/>
</dbReference>
<keyword evidence="2 3" id="KW-0450">Lipoyl</keyword>
<dbReference type="PROSITE" id="PS00189">
    <property type="entry name" value="LIPOYL"/>
    <property type="match status" value="1"/>
</dbReference>
<keyword evidence="7" id="KW-1185">Reference proteome</keyword>
<dbReference type="GO" id="GO:0009249">
    <property type="term" value="P:protein lipoylation"/>
    <property type="evidence" value="ECO:0007669"/>
    <property type="project" value="TreeGrafter"/>
</dbReference>
<dbReference type="Pfam" id="PF01597">
    <property type="entry name" value="GCV_H"/>
    <property type="match status" value="1"/>
</dbReference>
<dbReference type="EMBL" id="MQUQ01000009">
    <property type="protein sequence ID" value="OLZ51049.1"/>
    <property type="molecule type" value="Genomic_DNA"/>
</dbReference>
<evidence type="ECO:0000256" key="3">
    <source>
        <dbReference type="HAMAP-Rule" id="MF_00272"/>
    </source>
</evidence>
<dbReference type="InterPro" id="IPR011053">
    <property type="entry name" value="Single_hybrid_motif"/>
</dbReference>
<dbReference type="GO" id="GO:0005829">
    <property type="term" value="C:cytosol"/>
    <property type="evidence" value="ECO:0007669"/>
    <property type="project" value="TreeGrafter"/>
</dbReference>
<dbReference type="CDD" id="cd06848">
    <property type="entry name" value="GCS_H"/>
    <property type="match status" value="1"/>
</dbReference>
<evidence type="ECO:0000256" key="2">
    <source>
        <dbReference type="ARBA" id="ARBA00022823"/>
    </source>
</evidence>
<dbReference type="PANTHER" id="PTHR11715">
    <property type="entry name" value="GLYCINE CLEAVAGE SYSTEM H PROTEIN"/>
    <property type="match status" value="1"/>
</dbReference>
<accession>A0A1R0KT15</accession>
<sequence>MRNCARRFRARASERGAALSTPEELRYTEEHEWVSVRDGALVRVGITEYAQDQLGDVVFVDLPEVGRQVGSGDAFGEVESTKSVSELFAPLDGEVVAVNDAVTESPELINSDPYGEGWLIELRLDDASTVESLLEAEAYQALIKE</sequence>
<dbReference type="InterPro" id="IPR033753">
    <property type="entry name" value="GCV_H/Fam206"/>
</dbReference>
<evidence type="ECO:0000256" key="4">
    <source>
        <dbReference type="PIRSR" id="PIRSR617453-50"/>
    </source>
</evidence>
<dbReference type="InterPro" id="IPR000089">
    <property type="entry name" value="Biotin_lipoyl"/>
</dbReference>
<comment type="subunit">
    <text evidence="3">The glycine cleavage system is composed of four proteins: P, T, L and H.</text>
</comment>
<evidence type="ECO:0000256" key="1">
    <source>
        <dbReference type="ARBA" id="ARBA00009249"/>
    </source>
</evidence>
<comment type="cofactor">
    <cofactor evidence="3">
        <name>(R)-lipoate</name>
        <dbReference type="ChEBI" id="CHEBI:83088"/>
    </cofactor>
    <text evidence="3">Binds 1 lipoyl cofactor covalently.</text>
</comment>
<dbReference type="InterPro" id="IPR017453">
    <property type="entry name" value="GCV_H_sub"/>
</dbReference>
<dbReference type="PROSITE" id="PS50968">
    <property type="entry name" value="BIOTINYL_LIPOYL"/>
    <property type="match status" value="1"/>
</dbReference>
<proteinExistence type="inferred from homology"/>
<organism evidence="6 7">
    <name type="scientific">Amycolatopsis coloradensis</name>
    <dbReference type="NCBI Taxonomy" id="76021"/>
    <lineage>
        <taxon>Bacteria</taxon>
        <taxon>Bacillati</taxon>
        <taxon>Actinomycetota</taxon>
        <taxon>Actinomycetes</taxon>
        <taxon>Pseudonocardiales</taxon>
        <taxon>Pseudonocardiaceae</taxon>
        <taxon>Amycolatopsis</taxon>
    </lineage>
</organism>
<dbReference type="AlphaFoldDB" id="A0A1R0KT15"/>
<comment type="caution">
    <text evidence="6">The sequence shown here is derived from an EMBL/GenBank/DDBJ whole genome shotgun (WGS) entry which is preliminary data.</text>
</comment>
<dbReference type="Proteomes" id="UP000187486">
    <property type="component" value="Unassembled WGS sequence"/>
</dbReference>
<dbReference type="InterPro" id="IPR003016">
    <property type="entry name" value="2-oxoA_DH_lipoyl-BS"/>
</dbReference>
<dbReference type="SUPFAM" id="SSF51230">
    <property type="entry name" value="Single hybrid motif"/>
    <property type="match status" value="1"/>
</dbReference>
<gene>
    <name evidence="3" type="primary">gcvH</name>
    <name evidence="6" type="ORF">BS329_17525</name>
</gene>
<name>A0A1R0KT15_9PSEU</name>
<dbReference type="NCBIfam" id="NF002270">
    <property type="entry name" value="PRK01202.1"/>
    <property type="match status" value="1"/>
</dbReference>
<evidence type="ECO:0000313" key="6">
    <source>
        <dbReference type="EMBL" id="OLZ51049.1"/>
    </source>
</evidence>
<evidence type="ECO:0000259" key="5">
    <source>
        <dbReference type="PROSITE" id="PS50968"/>
    </source>
</evidence>
<comment type="function">
    <text evidence="3">The glycine cleavage system catalyzes the degradation of glycine. The H protein shuttles the methylamine group of glycine from the P protein to the T protein.</text>
</comment>
<dbReference type="Gene3D" id="2.40.50.100">
    <property type="match status" value="1"/>
</dbReference>
<dbReference type="STRING" id="76021.BS329_17525"/>
<feature type="domain" description="Lipoyl-binding" evidence="5">
    <location>
        <begin position="41"/>
        <end position="123"/>
    </location>
</feature>
<reference evidence="6 7" key="1">
    <citation type="submission" date="2016-01" db="EMBL/GenBank/DDBJ databases">
        <title>Amycolatopsis coloradensis genome sequencing and assembly.</title>
        <authorList>
            <person name="Mayilraj S."/>
        </authorList>
    </citation>
    <scope>NUCLEOTIDE SEQUENCE [LARGE SCALE GENOMIC DNA]</scope>
    <source>
        <strain evidence="6 7">DSM 44225</strain>
    </source>
</reference>
<dbReference type="InterPro" id="IPR002930">
    <property type="entry name" value="GCV_H"/>
</dbReference>
<dbReference type="PANTHER" id="PTHR11715:SF3">
    <property type="entry name" value="GLYCINE CLEAVAGE SYSTEM H PROTEIN-RELATED"/>
    <property type="match status" value="1"/>
</dbReference>
<protein>
    <recommendedName>
        <fullName evidence="3">Glycine cleavage system H protein</fullName>
    </recommendedName>
</protein>
<dbReference type="HAMAP" id="MF_00272">
    <property type="entry name" value="GcvH"/>
    <property type="match status" value="1"/>
</dbReference>
<dbReference type="GO" id="GO:0019464">
    <property type="term" value="P:glycine decarboxylation via glycine cleavage system"/>
    <property type="evidence" value="ECO:0007669"/>
    <property type="project" value="UniProtKB-UniRule"/>
</dbReference>
<comment type="similarity">
    <text evidence="1 3">Belongs to the GcvH family.</text>
</comment>
<feature type="modified residue" description="N6-lipoyllysine" evidence="3 4">
    <location>
        <position position="82"/>
    </location>
</feature>